<organism evidence="1 2">
    <name type="scientific">Apatococcus lobatus</name>
    <dbReference type="NCBI Taxonomy" id="904363"/>
    <lineage>
        <taxon>Eukaryota</taxon>
        <taxon>Viridiplantae</taxon>
        <taxon>Chlorophyta</taxon>
        <taxon>core chlorophytes</taxon>
        <taxon>Trebouxiophyceae</taxon>
        <taxon>Chlorellales</taxon>
        <taxon>Chlorellaceae</taxon>
        <taxon>Apatococcus</taxon>
    </lineage>
</organism>
<reference evidence="1 2" key="1">
    <citation type="journal article" date="2024" name="Nat. Commun.">
        <title>Phylogenomics reveals the evolutionary origins of lichenization in chlorophyte algae.</title>
        <authorList>
            <person name="Puginier C."/>
            <person name="Libourel C."/>
            <person name="Otte J."/>
            <person name="Skaloud P."/>
            <person name="Haon M."/>
            <person name="Grisel S."/>
            <person name="Petersen M."/>
            <person name="Berrin J.G."/>
            <person name="Delaux P.M."/>
            <person name="Dal Grande F."/>
            <person name="Keller J."/>
        </authorList>
    </citation>
    <scope>NUCLEOTIDE SEQUENCE [LARGE SCALE GENOMIC DNA]</scope>
    <source>
        <strain evidence="1 2">SAG 2145</strain>
    </source>
</reference>
<sequence>MLDFSVASNITVQELSLLQSSKLFPECLCQAAQTLDVLYTEFFGESQTHLLRRQPANVLPIFVSQELSQQTDLSPERRKQAAALSAQAATVAGAVAYYAGDTLALPWSDMNDLTLPAVAKDLWMHQLGEGKFGIETTHEPSFPLQGMLWWYKHRPFFEMTVECRSKRIKLPMYVDMRGQAACLNAMSWKELAPDVDVSSWNARGSLLGKIHGVEAQIHFGQEATHGVNMVGDQWLCRAGLILIADYRGLGCVLVKSHDEAVRSLPLVPNVIR</sequence>
<accession>A0AAW1RVR7</accession>
<dbReference type="EMBL" id="JALJOS010000006">
    <property type="protein sequence ID" value="KAK9837908.1"/>
    <property type="molecule type" value="Genomic_DNA"/>
</dbReference>
<dbReference type="AlphaFoldDB" id="A0AAW1RVR7"/>
<dbReference type="Proteomes" id="UP001438707">
    <property type="component" value="Unassembled WGS sequence"/>
</dbReference>
<evidence type="ECO:0000313" key="1">
    <source>
        <dbReference type="EMBL" id="KAK9837908.1"/>
    </source>
</evidence>
<name>A0AAW1RVR7_9CHLO</name>
<comment type="caution">
    <text evidence="1">The sequence shown here is derived from an EMBL/GenBank/DDBJ whole genome shotgun (WGS) entry which is preliminary data.</text>
</comment>
<evidence type="ECO:0000313" key="2">
    <source>
        <dbReference type="Proteomes" id="UP001438707"/>
    </source>
</evidence>
<gene>
    <name evidence="1" type="ORF">WJX74_007498</name>
</gene>
<protein>
    <submittedName>
        <fullName evidence="1">Uncharacterized protein</fullName>
    </submittedName>
</protein>
<proteinExistence type="predicted"/>
<keyword evidence="2" id="KW-1185">Reference proteome</keyword>